<sequence>MFKESIIKRIYAAFILIVGLFIVTIMINKEGTKDIYLKLEGVANNSIPYVLSSNQFSIDLLHLDKSFKDFLSSNGRNEYEAIFNDNLNKTEATITKLSQQNTASSSLVLSQLQDYKALALQLIPTYKHLQLEREKIQKFNYQYQNLTSNLIFNLKDRVKEEGSISLKFTAKSFFIKFENMKKNTEEALLSNEIGFIEKKLAYNEKNSASLKKQYQTLKKKIPELNNTYFTQFKKVMTDNTAIDGLLNQYLYFLTTQSEFQSNVMKLTKLVEGTLNTLEDEREAALTHLDVDFKEAESTHSSINLRSYLLGTLAILLSSLIGWNITSNVKVPLRKISSALEALTKGDMTARIEVTKNNEFSQVSKHINSLSESLHGVLGNINQASSQLRKSTNLNHDHVNQSHKDIELQHEKAIQVAAAMTEMDHSVSEVAESAQSSLTKVMEVEAIVSESKVITNNNINTISALELQLNDSISAVNTMQNVSDNIGSIIDVIRNIADQTNLLALNAAIEAARAGDQGRGFAVVADEVRVLAQKTANSTSEIEAMINSLQSNAKQSSAVIQTCASNMSSSVELAEKTQAAITTIESMMYEISQMSSHIAQAASEQSNAASSISENIEEISHLAKNNSNNLTQITDVGTQLEELAAEQYQLVKRFNL</sequence>
<dbReference type="PROSITE" id="PS50885">
    <property type="entry name" value="HAMP"/>
    <property type="match status" value="1"/>
</dbReference>
<dbReference type="InterPro" id="IPR000727">
    <property type="entry name" value="T_SNARE_dom"/>
</dbReference>
<dbReference type="InterPro" id="IPR003660">
    <property type="entry name" value="HAMP_dom"/>
</dbReference>
<evidence type="ECO:0000256" key="2">
    <source>
        <dbReference type="ARBA" id="ARBA00022519"/>
    </source>
</evidence>
<protein>
    <submittedName>
        <fullName evidence="10">Methyl-accepting chemotaxis protein</fullName>
    </submittedName>
</protein>
<reference evidence="11" key="1">
    <citation type="submission" date="2014-09" db="EMBL/GenBank/DDBJ databases">
        <authorList>
            <person name="Hjerde E."/>
        </authorList>
    </citation>
    <scope>NUCLEOTIDE SEQUENCE [LARGE SCALE GENOMIC DNA]</scope>
    <source>
        <strain evidence="11">06/09/139</strain>
    </source>
</reference>
<keyword evidence="6" id="KW-0812">Transmembrane</keyword>
<keyword evidence="6" id="KW-0472">Membrane</keyword>
<dbReference type="OrthoDB" id="5579179at2"/>
<dbReference type="Pfam" id="PF00672">
    <property type="entry name" value="HAMP"/>
    <property type="match status" value="1"/>
</dbReference>
<evidence type="ECO:0000256" key="6">
    <source>
        <dbReference type="SAM" id="Phobius"/>
    </source>
</evidence>
<dbReference type="PANTHER" id="PTHR32089">
    <property type="entry name" value="METHYL-ACCEPTING CHEMOTAXIS PROTEIN MCPB"/>
    <property type="match status" value="1"/>
</dbReference>
<keyword evidence="3 5" id="KW-0807">Transducer</keyword>
<dbReference type="InterPro" id="IPR004090">
    <property type="entry name" value="Chemotax_Me-accpt_rcpt"/>
</dbReference>
<dbReference type="STRING" id="80852.AWOD_I_0329"/>
<dbReference type="GO" id="GO:0005886">
    <property type="term" value="C:plasma membrane"/>
    <property type="evidence" value="ECO:0007669"/>
    <property type="project" value="UniProtKB-SubCell"/>
</dbReference>
<evidence type="ECO:0000259" key="7">
    <source>
        <dbReference type="PROSITE" id="PS50111"/>
    </source>
</evidence>
<dbReference type="EMBL" id="LN554846">
    <property type="protein sequence ID" value="CED70424.1"/>
    <property type="molecule type" value="Genomic_DNA"/>
</dbReference>
<dbReference type="Pfam" id="PF00015">
    <property type="entry name" value="MCPsignal"/>
    <property type="match status" value="1"/>
</dbReference>
<dbReference type="PANTHER" id="PTHR32089:SF70">
    <property type="entry name" value="ENERGY TAXIS MODULATING METHYL ACCEPTING SENSORY TRANSDUCER"/>
    <property type="match status" value="1"/>
</dbReference>
<dbReference type="Proteomes" id="UP000032427">
    <property type="component" value="Chromosome 1"/>
</dbReference>
<evidence type="ECO:0000256" key="5">
    <source>
        <dbReference type="PROSITE-ProRule" id="PRU00284"/>
    </source>
</evidence>
<keyword evidence="2" id="KW-1003">Cell membrane</keyword>
<dbReference type="PRINTS" id="PR00260">
    <property type="entry name" value="CHEMTRNSDUCR"/>
</dbReference>
<gene>
    <name evidence="10" type="ORF">AWOD_I_0329</name>
</gene>
<evidence type="ECO:0000313" key="10">
    <source>
        <dbReference type="EMBL" id="CED70424.1"/>
    </source>
</evidence>
<evidence type="ECO:0000313" key="11">
    <source>
        <dbReference type="Proteomes" id="UP000032427"/>
    </source>
</evidence>
<dbReference type="GO" id="GO:0006935">
    <property type="term" value="P:chemotaxis"/>
    <property type="evidence" value="ECO:0007669"/>
    <property type="project" value="InterPro"/>
</dbReference>
<comment type="subcellular location">
    <subcellularLocation>
        <location evidence="1">Cell inner membrane</location>
        <topology evidence="1">Multi-pass membrane protein</topology>
    </subcellularLocation>
</comment>
<dbReference type="SMART" id="SM00283">
    <property type="entry name" value="MA"/>
    <property type="match status" value="1"/>
</dbReference>
<dbReference type="PATRIC" id="fig|80852.17.peg.335"/>
<dbReference type="GO" id="GO:0004888">
    <property type="term" value="F:transmembrane signaling receptor activity"/>
    <property type="evidence" value="ECO:0007669"/>
    <property type="project" value="InterPro"/>
</dbReference>
<organism evidence="10 11">
    <name type="scientific">Aliivibrio wodanis</name>
    <dbReference type="NCBI Taxonomy" id="80852"/>
    <lineage>
        <taxon>Bacteria</taxon>
        <taxon>Pseudomonadati</taxon>
        <taxon>Pseudomonadota</taxon>
        <taxon>Gammaproteobacteria</taxon>
        <taxon>Vibrionales</taxon>
        <taxon>Vibrionaceae</taxon>
        <taxon>Aliivibrio</taxon>
    </lineage>
</organism>
<keyword evidence="2" id="KW-0997">Cell inner membrane</keyword>
<dbReference type="SMART" id="SM00304">
    <property type="entry name" value="HAMP"/>
    <property type="match status" value="1"/>
</dbReference>
<dbReference type="PROSITE" id="PS50111">
    <property type="entry name" value="CHEMOTAXIS_TRANSDUC_2"/>
    <property type="match status" value="1"/>
</dbReference>
<dbReference type="PROSITE" id="PS50192">
    <property type="entry name" value="T_SNARE"/>
    <property type="match status" value="1"/>
</dbReference>
<evidence type="ECO:0000256" key="4">
    <source>
        <dbReference type="ARBA" id="ARBA00029447"/>
    </source>
</evidence>
<dbReference type="GO" id="GO:0007165">
    <property type="term" value="P:signal transduction"/>
    <property type="evidence" value="ECO:0007669"/>
    <property type="project" value="UniProtKB-KW"/>
</dbReference>
<dbReference type="Gene3D" id="1.10.287.950">
    <property type="entry name" value="Methyl-accepting chemotaxis protein"/>
    <property type="match status" value="1"/>
</dbReference>
<accession>A0A090KFL8</accession>
<feature type="domain" description="T-SNARE coiled-coil homology" evidence="8">
    <location>
        <begin position="570"/>
        <end position="632"/>
    </location>
</feature>
<evidence type="ECO:0000259" key="8">
    <source>
        <dbReference type="PROSITE" id="PS50192"/>
    </source>
</evidence>
<dbReference type="CDD" id="cd11386">
    <property type="entry name" value="MCP_signal"/>
    <property type="match status" value="1"/>
</dbReference>
<dbReference type="GeneID" id="28539861"/>
<dbReference type="FunFam" id="1.10.287.950:FF:000001">
    <property type="entry name" value="Methyl-accepting chemotaxis sensory transducer"/>
    <property type="match status" value="1"/>
</dbReference>
<dbReference type="KEGG" id="awd:AWOD_I_0329"/>
<dbReference type="InterPro" id="IPR004089">
    <property type="entry name" value="MCPsignal_dom"/>
</dbReference>
<feature type="transmembrane region" description="Helical" evidence="6">
    <location>
        <begin position="6"/>
        <end position="27"/>
    </location>
</feature>
<feature type="domain" description="Methyl-accepting transducer" evidence="7">
    <location>
        <begin position="383"/>
        <end position="619"/>
    </location>
</feature>
<name>A0A090KFL8_9GAMM</name>
<keyword evidence="6" id="KW-1133">Transmembrane helix</keyword>
<proteinExistence type="inferred from homology"/>
<feature type="domain" description="HAMP" evidence="9">
    <location>
        <begin position="326"/>
        <end position="378"/>
    </location>
</feature>
<dbReference type="SUPFAM" id="SSF58104">
    <property type="entry name" value="Methyl-accepting chemotaxis protein (MCP) signaling domain"/>
    <property type="match status" value="1"/>
</dbReference>
<keyword evidence="11" id="KW-1185">Reference proteome</keyword>
<dbReference type="AlphaFoldDB" id="A0A090KFL8"/>
<evidence type="ECO:0000259" key="9">
    <source>
        <dbReference type="PROSITE" id="PS50885"/>
    </source>
</evidence>
<evidence type="ECO:0000256" key="1">
    <source>
        <dbReference type="ARBA" id="ARBA00004429"/>
    </source>
</evidence>
<dbReference type="CDD" id="cd06225">
    <property type="entry name" value="HAMP"/>
    <property type="match status" value="1"/>
</dbReference>
<comment type="similarity">
    <text evidence="4">Belongs to the methyl-accepting chemotaxis (MCP) protein family.</text>
</comment>
<evidence type="ECO:0000256" key="3">
    <source>
        <dbReference type="ARBA" id="ARBA00023224"/>
    </source>
</evidence>
<dbReference type="HOGENOM" id="CLU_000445_107_27_6"/>